<evidence type="ECO:0000313" key="2">
    <source>
        <dbReference type="EMBL" id="KAK7316888.1"/>
    </source>
</evidence>
<dbReference type="AlphaFoldDB" id="A0AAN9KIL9"/>
<protein>
    <submittedName>
        <fullName evidence="2">Uncharacterized protein</fullName>
    </submittedName>
</protein>
<organism evidence="2 3">
    <name type="scientific">Clitoria ternatea</name>
    <name type="common">Butterfly pea</name>
    <dbReference type="NCBI Taxonomy" id="43366"/>
    <lineage>
        <taxon>Eukaryota</taxon>
        <taxon>Viridiplantae</taxon>
        <taxon>Streptophyta</taxon>
        <taxon>Embryophyta</taxon>
        <taxon>Tracheophyta</taxon>
        <taxon>Spermatophyta</taxon>
        <taxon>Magnoliopsida</taxon>
        <taxon>eudicotyledons</taxon>
        <taxon>Gunneridae</taxon>
        <taxon>Pentapetalae</taxon>
        <taxon>rosids</taxon>
        <taxon>fabids</taxon>
        <taxon>Fabales</taxon>
        <taxon>Fabaceae</taxon>
        <taxon>Papilionoideae</taxon>
        <taxon>50 kb inversion clade</taxon>
        <taxon>NPAAA clade</taxon>
        <taxon>indigoferoid/millettioid clade</taxon>
        <taxon>Phaseoleae</taxon>
        <taxon>Clitoria</taxon>
    </lineage>
</organism>
<dbReference type="EMBL" id="JAYKXN010000001">
    <property type="protein sequence ID" value="KAK7316888.1"/>
    <property type="molecule type" value="Genomic_DNA"/>
</dbReference>
<sequence>MGSEIEVIEREREGPRVKEREGETERESEIGLKKLREGSDDRRGEGDRSGVVDPRSARRQGGDLSSEVGGVEDDNGMVLVVAIFWFSCKYESDEGIVRDELSIFDIQKIQG</sequence>
<keyword evidence="3" id="KW-1185">Reference proteome</keyword>
<reference evidence="2 3" key="1">
    <citation type="submission" date="2024-01" db="EMBL/GenBank/DDBJ databases">
        <title>The genomes of 5 underutilized Papilionoideae crops provide insights into root nodulation and disease resistance.</title>
        <authorList>
            <person name="Yuan L."/>
        </authorList>
    </citation>
    <scope>NUCLEOTIDE SEQUENCE [LARGE SCALE GENOMIC DNA]</scope>
    <source>
        <strain evidence="2">LY-2023</strain>
        <tissue evidence="2">Leaf</tissue>
    </source>
</reference>
<name>A0AAN9KIL9_CLITE</name>
<gene>
    <name evidence="2" type="ORF">RJT34_00671</name>
</gene>
<dbReference type="Proteomes" id="UP001359559">
    <property type="component" value="Unassembled WGS sequence"/>
</dbReference>
<accession>A0AAN9KIL9</accession>
<evidence type="ECO:0000256" key="1">
    <source>
        <dbReference type="SAM" id="MobiDB-lite"/>
    </source>
</evidence>
<feature type="region of interest" description="Disordered" evidence="1">
    <location>
        <begin position="1"/>
        <end position="71"/>
    </location>
</feature>
<proteinExistence type="predicted"/>
<evidence type="ECO:0000313" key="3">
    <source>
        <dbReference type="Proteomes" id="UP001359559"/>
    </source>
</evidence>
<feature type="compositionally biased region" description="Basic and acidic residues" evidence="1">
    <location>
        <begin position="7"/>
        <end position="50"/>
    </location>
</feature>
<comment type="caution">
    <text evidence="2">The sequence shown here is derived from an EMBL/GenBank/DDBJ whole genome shotgun (WGS) entry which is preliminary data.</text>
</comment>